<gene>
    <name evidence="2" type="ORF">ACFQJ4_00170</name>
    <name evidence="3" type="ORF">ACFQJ4_14580</name>
</gene>
<accession>A0ABD5ZTA1</accession>
<reference evidence="3" key="1">
    <citation type="journal article" date="2014" name="Int. J. Syst. Evol. Microbiol.">
        <title>Complete genome sequence of Corynebacterium casei LMG S-19264T (=DSM 44701T), isolated from a smear-ripened cheese.</title>
        <authorList>
            <consortium name="US DOE Joint Genome Institute (JGI-PGF)"/>
            <person name="Walter F."/>
            <person name="Albersmeier A."/>
            <person name="Kalinowski J."/>
            <person name="Ruckert C."/>
        </authorList>
    </citation>
    <scope>NUCLEOTIDE SEQUENCE [LARGE SCALE GENOMIC DNA]</scope>
    <source>
        <strain evidence="3">CCM 7403</strain>
    </source>
</reference>
<keyword evidence="4" id="KW-1185">Reference proteome</keyword>
<feature type="region of interest" description="Disordered" evidence="1">
    <location>
        <begin position="20"/>
        <end position="46"/>
    </location>
</feature>
<dbReference type="Proteomes" id="UP001596398">
    <property type="component" value="Unassembled WGS sequence"/>
</dbReference>
<proteinExistence type="predicted"/>
<dbReference type="PROSITE" id="PS51257">
    <property type="entry name" value="PROKAR_LIPOPROTEIN"/>
    <property type="match status" value="1"/>
</dbReference>
<name>A0ABD5ZTA1_9EURY</name>
<evidence type="ECO:0000313" key="3">
    <source>
        <dbReference type="EMBL" id="MFC7236532.1"/>
    </source>
</evidence>
<dbReference type="RefSeq" id="WP_276234692.1">
    <property type="nucleotide sequence ID" value="NZ_CP119802.1"/>
</dbReference>
<dbReference type="EMBL" id="JBHTAP010000001">
    <property type="protein sequence ID" value="MFC7233724.1"/>
    <property type="molecule type" value="Genomic_DNA"/>
</dbReference>
<evidence type="ECO:0008006" key="5">
    <source>
        <dbReference type="Google" id="ProtNLM"/>
    </source>
</evidence>
<dbReference type="GeneID" id="79268262"/>
<protein>
    <recommendedName>
        <fullName evidence="5">Lipoprotein</fullName>
    </recommendedName>
</protein>
<reference evidence="3" key="3">
    <citation type="submission" date="2024-09" db="EMBL/GenBank/DDBJ databases">
        <authorList>
            <person name="Sun Q."/>
        </authorList>
    </citation>
    <scope>NUCLEOTIDE SEQUENCE</scope>
    <source>
        <strain evidence="3">CCM 7403</strain>
    </source>
</reference>
<reference evidence="4" key="2">
    <citation type="journal article" date="2019" name="Int. J. Syst. Evol. Microbiol.">
        <title>The Global Catalogue of Microorganisms (GCM) 10K type strain sequencing project: providing services to taxonomists for standard genome sequencing and annotation.</title>
        <authorList>
            <consortium name="The Broad Institute Genomics Platform"/>
            <consortium name="The Broad Institute Genome Sequencing Center for Infectious Disease"/>
            <person name="Wu L."/>
            <person name="Ma J."/>
        </authorList>
    </citation>
    <scope>NUCLEOTIDE SEQUENCE [LARGE SCALE GENOMIC DNA]</scope>
    <source>
        <strain evidence="4">DT85</strain>
    </source>
</reference>
<comment type="caution">
    <text evidence="3">The sequence shown here is derived from an EMBL/GenBank/DDBJ whole genome shotgun (WGS) entry which is preliminary data.</text>
</comment>
<dbReference type="EMBL" id="JBHTAP010000001">
    <property type="protein sequence ID" value="MFC7236532.1"/>
    <property type="molecule type" value="Genomic_DNA"/>
</dbReference>
<evidence type="ECO:0000256" key="1">
    <source>
        <dbReference type="SAM" id="MobiDB-lite"/>
    </source>
</evidence>
<dbReference type="AlphaFoldDB" id="A0ABD5ZTA1"/>
<evidence type="ECO:0000313" key="4">
    <source>
        <dbReference type="Proteomes" id="UP001596398"/>
    </source>
</evidence>
<organism evidence="3 4">
    <name type="scientific">Halosegnis marinus</name>
    <dbReference type="NCBI Taxonomy" id="3034023"/>
    <lineage>
        <taxon>Archaea</taxon>
        <taxon>Methanobacteriati</taxon>
        <taxon>Methanobacteriota</taxon>
        <taxon>Stenosarchaea group</taxon>
        <taxon>Halobacteria</taxon>
        <taxon>Halobacteriales</taxon>
        <taxon>Natronomonadaceae</taxon>
        <taxon>Halosegnis</taxon>
    </lineage>
</organism>
<evidence type="ECO:0000313" key="2">
    <source>
        <dbReference type="EMBL" id="MFC7233724.1"/>
    </source>
</evidence>
<sequence length="133" mass="13769">MPSRRALLAAAGASLAAGCAYEMPTPTPTPSPTATEEPTPTEPPVCDEVTVSELDFRAATPGTDDGPDEEYVVAVVESEAADPPALVGRIVGCDGPEEVRRELDGEGTYTFEFGPYEVGCVTSVDLGFEGCNG</sequence>